<keyword evidence="2" id="KW-0547">Nucleotide-binding</keyword>
<dbReference type="GO" id="GO:0005737">
    <property type="term" value="C:cytoplasm"/>
    <property type="evidence" value="ECO:0007669"/>
    <property type="project" value="UniProtKB-SubCell"/>
</dbReference>
<dbReference type="GO" id="GO:0006430">
    <property type="term" value="P:lysyl-tRNA aminoacylation"/>
    <property type="evidence" value="ECO:0007669"/>
    <property type="project" value="UniProtKB-UniRule"/>
</dbReference>
<dbReference type="NCBIfam" id="TIGR00467">
    <property type="entry name" value="lysS_arch"/>
    <property type="match status" value="1"/>
</dbReference>
<dbReference type="EMBL" id="CAJVAS010000003">
    <property type="protein sequence ID" value="CAG7607662.1"/>
    <property type="molecule type" value="Genomic_DNA"/>
</dbReference>
<reference evidence="3" key="1">
    <citation type="submission" date="2021-06" db="EMBL/GenBank/DDBJ databases">
        <authorList>
            <person name="Criscuolo A."/>
        </authorList>
    </citation>
    <scope>NUCLEOTIDE SEQUENCE</scope>
    <source>
        <strain evidence="3">CIP111600</strain>
    </source>
</reference>
<proteinExistence type="inferred from homology"/>
<dbReference type="EC" id="6.1.1.6" evidence="2"/>
<comment type="caution">
    <text evidence="2">Lacks conserved residue(s) required for the propagation of feature annotation.</text>
</comment>
<feature type="short sequence motif" description="'KMSKS' region" evidence="2">
    <location>
        <begin position="281"/>
        <end position="285"/>
    </location>
</feature>
<keyword evidence="4" id="KW-1185">Reference proteome</keyword>
<dbReference type="PROSITE" id="PS00178">
    <property type="entry name" value="AA_TRNA_LIGASE_I"/>
    <property type="match status" value="1"/>
</dbReference>
<dbReference type="Proteomes" id="UP000693672">
    <property type="component" value="Unassembled WGS sequence"/>
</dbReference>
<dbReference type="PANTHER" id="PTHR37940:SF1">
    <property type="entry name" value="LYSINE--TRNA LIGASE"/>
    <property type="match status" value="1"/>
</dbReference>
<evidence type="ECO:0000313" key="4">
    <source>
        <dbReference type="Proteomes" id="UP000693672"/>
    </source>
</evidence>
<dbReference type="GO" id="GO:0005524">
    <property type="term" value="F:ATP binding"/>
    <property type="evidence" value="ECO:0007669"/>
    <property type="project" value="UniProtKB-UniRule"/>
</dbReference>
<evidence type="ECO:0000256" key="1">
    <source>
        <dbReference type="ARBA" id="ARBA00022490"/>
    </source>
</evidence>
<comment type="similarity">
    <text evidence="2">Belongs to the class-I aminoacyl-tRNA synthetase family.</text>
</comment>
<comment type="catalytic activity">
    <reaction evidence="2">
        <text>tRNA(Lys) + L-lysine + ATP = L-lysyl-tRNA(Lys) + AMP + diphosphate</text>
        <dbReference type="Rhea" id="RHEA:20792"/>
        <dbReference type="Rhea" id="RHEA-COMP:9696"/>
        <dbReference type="Rhea" id="RHEA-COMP:9697"/>
        <dbReference type="ChEBI" id="CHEBI:30616"/>
        <dbReference type="ChEBI" id="CHEBI:32551"/>
        <dbReference type="ChEBI" id="CHEBI:33019"/>
        <dbReference type="ChEBI" id="CHEBI:78442"/>
        <dbReference type="ChEBI" id="CHEBI:78529"/>
        <dbReference type="ChEBI" id="CHEBI:456215"/>
        <dbReference type="EC" id="6.1.1.6"/>
    </reaction>
</comment>
<dbReference type="AlphaFoldDB" id="A0A916NGH7"/>
<comment type="caution">
    <text evidence="3">The sequence shown here is derived from an EMBL/GenBank/DDBJ whole genome shotgun (WGS) entry which is preliminary data.</text>
</comment>
<dbReference type="PANTHER" id="PTHR37940">
    <property type="entry name" value="LYSINE--TRNA LIGASE"/>
    <property type="match status" value="1"/>
</dbReference>
<accession>A0A916NGH7</accession>
<dbReference type="InterPro" id="IPR002904">
    <property type="entry name" value="Lys-tRNA-ligase"/>
</dbReference>
<keyword evidence="2" id="KW-0030">Aminoacyl-tRNA synthetase</keyword>
<protein>
    <recommendedName>
        <fullName evidence="2">Lysine--tRNA ligase</fullName>
        <ecNumber evidence="2">6.1.1.6</ecNumber>
    </recommendedName>
    <alternativeName>
        <fullName evidence="2">Lysyl-tRNA synthetase</fullName>
        <shortName evidence="2">LysRS</shortName>
    </alternativeName>
</protein>
<sequence length="519" mass="60005">MHWAYSTANRLMEQHPDRGTFVCASGISPSGAVHIGNFREIVTTYFVARALEKSGKRVRFIFSWDDFDRFRKVPAGIDPAFEQYIGMPYTEVPCPYGCHESYAEHFERQFEQALMPFGIRPEFIYQSREYRSKKYNPSIIHALKNRREIYDIVMAYKTGEASAEERERYYPVHVYCESCRKDTTTVQSFDEPSSMLKYRCHCGHEAAVYMPEATNIKLQWKVDWPMRWGVEGVLFEPGGRDHSSETGSYQVSKTISEHIFENAPPMYLPYEFIGIKGSHAKMSSSSGQNYTPDDLLDVYSPELILFMFAKYQPGAGFHIGMDEDVIRNYSEYERYREAYDSGTLTGDVKEAMELSVLPGLRKKTPKFGHVSSILPLVDFDADLLKDILSHSGENYTTGELEPYVKRAEHWIKRWCPEKQITVNEYPNSAYYDALSSTERSWIEAFCRLLTRPELEGELLMEQIYAICHHEDKKVMKANQKRLFTIVYQLVLNQNEGPRIPWLIQAVGVNKLLALMEGNT</sequence>
<keyword evidence="1 2" id="KW-0963">Cytoplasm</keyword>
<keyword evidence="2" id="KW-0067">ATP-binding</keyword>
<keyword evidence="2 3" id="KW-0436">Ligase</keyword>
<keyword evidence="2" id="KW-0648">Protein biosynthesis</keyword>
<dbReference type="InterPro" id="IPR001412">
    <property type="entry name" value="aa-tRNA-synth_I_CS"/>
</dbReference>
<gene>
    <name evidence="3" type="primary">lysS_1</name>
    <name evidence="2" type="synonym">lysS</name>
    <name evidence="3" type="ORF">PAESOLCIP111_00982</name>
</gene>
<dbReference type="GO" id="GO:0004824">
    <property type="term" value="F:lysine-tRNA ligase activity"/>
    <property type="evidence" value="ECO:0007669"/>
    <property type="project" value="UniProtKB-UniRule"/>
</dbReference>
<feature type="short sequence motif" description="'HIGH' region" evidence="2">
    <location>
        <begin position="29"/>
        <end position="37"/>
    </location>
</feature>
<dbReference type="Pfam" id="PF01921">
    <property type="entry name" value="tRNA-synt_1f"/>
    <property type="match status" value="1"/>
</dbReference>
<organism evidence="3 4">
    <name type="scientific">Paenibacillus solanacearum</name>
    <dbReference type="NCBI Taxonomy" id="2048548"/>
    <lineage>
        <taxon>Bacteria</taxon>
        <taxon>Bacillati</taxon>
        <taxon>Bacillota</taxon>
        <taxon>Bacilli</taxon>
        <taxon>Bacillales</taxon>
        <taxon>Paenibacillaceae</taxon>
        <taxon>Paenibacillus</taxon>
    </lineage>
</organism>
<comment type="subcellular location">
    <subcellularLocation>
        <location evidence="2">Cytoplasm</location>
    </subcellularLocation>
</comment>
<evidence type="ECO:0000256" key="2">
    <source>
        <dbReference type="HAMAP-Rule" id="MF_00177"/>
    </source>
</evidence>
<name>A0A916NGH7_9BACL</name>
<dbReference type="RefSeq" id="WP_218090809.1">
    <property type="nucleotide sequence ID" value="NZ_CAJVAS010000003.1"/>
</dbReference>
<evidence type="ECO:0000313" key="3">
    <source>
        <dbReference type="EMBL" id="CAG7607662.1"/>
    </source>
</evidence>
<dbReference type="HAMAP" id="MF_00177">
    <property type="entry name" value="Lys_tRNA_synth_class1"/>
    <property type="match status" value="1"/>
</dbReference>